<dbReference type="Proteomes" id="UP000273405">
    <property type="component" value="Unassembled WGS sequence"/>
</dbReference>
<dbReference type="EMBL" id="RAWG01000042">
    <property type="protein sequence ID" value="RKH44949.1"/>
    <property type="molecule type" value="Genomic_DNA"/>
</dbReference>
<protein>
    <submittedName>
        <fullName evidence="1">DUF1877 family protein</fullName>
    </submittedName>
</protein>
<keyword evidence="2" id="KW-1185">Reference proteome</keyword>
<evidence type="ECO:0000313" key="2">
    <source>
        <dbReference type="Proteomes" id="UP000273405"/>
    </source>
</evidence>
<dbReference type="SUPFAM" id="SSF111069">
    <property type="entry name" value="Hypothetical protein yfbM"/>
    <property type="match status" value="1"/>
</dbReference>
<accession>A0A3A8NN69</accession>
<gene>
    <name evidence="1" type="ORF">D7X12_09165</name>
</gene>
<dbReference type="InterPro" id="IPR015068">
    <property type="entry name" value="DUF1877"/>
</dbReference>
<dbReference type="RefSeq" id="WP_120624884.1">
    <property type="nucleotide sequence ID" value="NZ_RAWG01000042.1"/>
</dbReference>
<proteinExistence type="predicted"/>
<dbReference type="Gene3D" id="3.40.1760.10">
    <property type="entry name" value="YfbM-like super family"/>
    <property type="match status" value="1"/>
</dbReference>
<name>A0A3A8NN69_9BACT</name>
<evidence type="ECO:0000313" key="1">
    <source>
        <dbReference type="EMBL" id="RKH44949.1"/>
    </source>
</evidence>
<sequence>MSANCLFFALPQSAWEQLQREPQAGLEIPTSPVLYEEDEEGGYSFRGLTLQEDVVDALRFLLGEVEEPGAVVPFVATLASARPIDEAVGQPTPLEGQAWYLSPDEVRRAAVGLARVTAQELASRFNAAELEDSGLAKLAEELDALEPWREEDLPSLQQSYAELVEYFQRAAERREGMLVLLEDGPVSALDLDME</sequence>
<dbReference type="OrthoDB" id="9912949at2"/>
<dbReference type="InterPro" id="IPR035944">
    <property type="entry name" value="YfbM-like_sf"/>
</dbReference>
<dbReference type="AlphaFoldDB" id="A0A3A8NN69"/>
<dbReference type="Pfam" id="PF08974">
    <property type="entry name" value="DUF1877"/>
    <property type="match status" value="1"/>
</dbReference>
<reference evidence="2" key="1">
    <citation type="submission" date="2018-09" db="EMBL/GenBank/DDBJ databases">
        <authorList>
            <person name="Livingstone P.G."/>
            <person name="Whitworth D.E."/>
        </authorList>
    </citation>
    <scope>NUCLEOTIDE SEQUENCE [LARGE SCALE GENOMIC DNA]</scope>
    <source>
        <strain evidence="2">CA040B</strain>
    </source>
</reference>
<comment type="caution">
    <text evidence="1">The sequence shown here is derived from an EMBL/GenBank/DDBJ whole genome shotgun (WGS) entry which is preliminary data.</text>
</comment>
<organism evidence="1 2">
    <name type="scientific">Corallococcus sicarius</name>
    <dbReference type="NCBI Taxonomy" id="2316726"/>
    <lineage>
        <taxon>Bacteria</taxon>
        <taxon>Pseudomonadati</taxon>
        <taxon>Myxococcota</taxon>
        <taxon>Myxococcia</taxon>
        <taxon>Myxococcales</taxon>
        <taxon>Cystobacterineae</taxon>
        <taxon>Myxococcaceae</taxon>
        <taxon>Corallococcus</taxon>
    </lineage>
</organism>